<feature type="transmembrane region" description="Helical" evidence="1">
    <location>
        <begin position="6"/>
        <end position="25"/>
    </location>
</feature>
<dbReference type="RefSeq" id="WP_181537101.1">
    <property type="nucleotide sequence ID" value="NZ_JACDUU010000003.1"/>
</dbReference>
<evidence type="ECO:0000313" key="2">
    <source>
        <dbReference type="EMBL" id="MBA2871252.1"/>
    </source>
</evidence>
<accession>A0A7V9YZD7</accession>
<evidence type="ECO:0000313" key="3">
    <source>
        <dbReference type="Proteomes" id="UP000580891"/>
    </source>
</evidence>
<gene>
    <name evidence="2" type="ORF">HNQ85_001522</name>
</gene>
<reference evidence="2 3" key="1">
    <citation type="submission" date="2020-07" db="EMBL/GenBank/DDBJ databases">
        <title>Genomic Encyclopedia of Type Strains, Phase IV (KMG-IV): sequencing the most valuable type-strain genomes for metagenomic binning, comparative biology and taxonomic classification.</title>
        <authorList>
            <person name="Goeker M."/>
        </authorList>
    </citation>
    <scope>NUCLEOTIDE SEQUENCE [LARGE SCALE GENOMIC DNA]</scope>
    <source>
        <strain evidence="2 3">DSM 25220</strain>
    </source>
</reference>
<dbReference type="Pfam" id="PF12664">
    <property type="entry name" value="DUF3789"/>
    <property type="match status" value="1"/>
</dbReference>
<keyword evidence="1" id="KW-0472">Membrane</keyword>
<evidence type="ECO:0008006" key="4">
    <source>
        <dbReference type="Google" id="ProtNLM"/>
    </source>
</evidence>
<dbReference type="InterPro" id="IPR024522">
    <property type="entry name" value="DUF3789"/>
</dbReference>
<comment type="caution">
    <text evidence="2">The sequence shown here is derived from an EMBL/GenBank/DDBJ whole genome shotgun (WGS) entry which is preliminary data.</text>
</comment>
<organism evidence="2 3">
    <name type="scientific">[Anoxybacillus] calidus</name>
    <dbReference type="NCBI Taxonomy" id="575178"/>
    <lineage>
        <taxon>Bacteria</taxon>
        <taxon>Bacillati</taxon>
        <taxon>Bacillota</taxon>
        <taxon>Bacilli</taxon>
        <taxon>Bacillales</taxon>
        <taxon>Anoxybacillaceae</taxon>
        <taxon>Paranoxybacillus</taxon>
    </lineage>
</organism>
<sequence length="49" mass="5527">MWTFIAGVFVGSLAMLVTMSLMFVAKQADEQRGYITEAEGGEWEKRKRG</sequence>
<protein>
    <recommendedName>
        <fullName evidence="4">DUF3789 domain-containing protein</fullName>
    </recommendedName>
</protein>
<keyword evidence="1" id="KW-0812">Transmembrane</keyword>
<dbReference type="Proteomes" id="UP000580891">
    <property type="component" value="Unassembled WGS sequence"/>
</dbReference>
<keyword evidence="3" id="KW-1185">Reference proteome</keyword>
<dbReference type="EMBL" id="JACDUU010000003">
    <property type="protein sequence ID" value="MBA2871252.1"/>
    <property type="molecule type" value="Genomic_DNA"/>
</dbReference>
<proteinExistence type="predicted"/>
<dbReference type="AlphaFoldDB" id="A0A7V9YZD7"/>
<evidence type="ECO:0000256" key="1">
    <source>
        <dbReference type="SAM" id="Phobius"/>
    </source>
</evidence>
<name>A0A7V9YZD7_9BACL</name>
<keyword evidence="1" id="KW-1133">Transmembrane helix</keyword>